<name>A0ABU6R4M0_9FABA</name>
<keyword evidence="3" id="KW-1185">Reference proteome</keyword>
<reference evidence="2 3" key="1">
    <citation type="journal article" date="2023" name="Plants (Basel)">
        <title>Bridging the Gap: Combining Genomics and Transcriptomics Approaches to Understand Stylosanthes scabra, an Orphan Legume from the Brazilian Caatinga.</title>
        <authorList>
            <person name="Ferreira-Neto J.R.C."/>
            <person name="da Silva M.D."/>
            <person name="Binneck E."/>
            <person name="de Melo N.F."/>
            <person name="da Silva R.H."/>
            <person name="de Melo A.L.T.M."/>
            <person name="Pandolfi V."/>
            <person name="Bustamante F.O."/>
            <person name="Brasileiro-Vidal A.C."/>
            <person name="Benko-Iseppon A.M."/>
        </authorList>
    </citation>
    <scope>NUCLEOTIDE SEQUENCE [LARGE SCALE GENOMIC DNA]</scope>
    <source>
        <tissue evidence="2">Leaves</tissue>
    </source>
</reference>
<sequence length="213" mass="24060">MDRDGKQKTQVDDIGSCPNNQEDSSSNCPFPLGFGPCSPILHVHGSKKEGELEKRNEMRMIFNKGHETSTCPIDGDEDDIQQADSFERGEALAVKETCEEAGVKFEDCDKDMVLSAFITKAKAKSKNRVGGIDGNQGRKKVRIPKNVLQAARLTGKVRNESGRKERKERKDNYMEPMRMHHMEPCIHILALGGTPKWQKRHLCIHIRSFYAYA</sequence>
<evidence type="ECO:0000313" key="3">
    <source>
        <dbReference type="Proteomes" id="UP001341840"/>
    </source>
</evidence>
<dbReference type="Proteomes" id="UP001341840">
    <property type="component" value="Unassembled WGS sequence"/>
</dbReference>
<protein>
    <recommendedName>
        <fullName evidence="4">Nudix hydrolase domain-containing protein</fullName>
    </recommendedName>
</protein>
<gene>
    <name evidence="2" type="ORF">PIB30_011174</name>
</gene>
<feature type="compositionally biased region" description="Basic and acidic residues" evidence="1">
    <location>
        <begin position="1"/>
        <end position="11"/>
    </location>
</feature>
<organism evidence="2 3">
    <name type="scientific">Stylosanthes scabra</name>
    <dbReference type="NCBI Taxonomy" id="79078"/>
    <lineage>
        <taxon>Eukaryota</taxon>
        <taxon>Viridiplantae</taxon>
        <taxon>Streptophyta</taxon>
        <taxon>Embryophyta</taxon>
        <taxon>Tracheophyta</taxon>
        <taxon>Spermatophyta</taxon>
        <taxon>Magnoliopsida</taxon>
        <taxon>eudicotyledons</taxon>
        <taxon>Gunneridae</taxon>
        <taxon>Pentapetalae</taxon>
        <taxon>rosids</taxon>
        <taxon>fabids</taxon>
        <taxon>Fabales</taxon>
        <taxon>Fabaceae</taxon>
        <taxon>Papilionoideae</taxon>
        <taxon>50 kb inversion clade</taxon>
        <taxon>dalbergioids sensu lato</taxon>
        <taxon>Dalbergieae</taxon>
        <taxon>Pterocarpus clade</taxon>
        <taxon>Stylosanthes</taxon>
    </lineage>
</organism>
<evidence type="ECO:0000313" key="2">
    <source>
        <dbReference type="EMBL" id="MED6119371.1"/>
    </source>
</evidence>
<accession>A0ABU6R4M0</accession>
<proteinExistence type="predicted"/>
<evidence type="ECO:0000256" key="1">
    <source>
        <dbReference type="SAM" id="MobiDB-lite"/>
    </source>
</evidence>
<comment type="caution">
    <text evidence="2">The sequence shown here is derived from an EMBL/GenBank/DDBJ whole genome shotgun (WGS) entry which is preliminary data.</text>
</comment>
<feature type="region of interest" description="Disordered" evidence="1">
    <location>
        <begin position="1"/>
        <end position="25"/>
    </location>
</feature>
<dbReference type="EMBL" id="JASCZI010030235">
    <property type="protein sequence ID" value="MED6119371.1"/>
    <property type="molecule type" value="Genomic_DNA"/>
</dbReference>
<evidence type="ECO:0008006" key="4">
    <source>
        <dbReference type="Google" id="ProtNLM"/>
    </source>
</evidence>